<keyword evidence="4" id="KW-0732">Signal</keyword>
<feature type="region of interest" description="Disordered" evidence="2">
    <location>
        <begin position="570"/>
        <end position="640"/>
    </location>
</feature>
<dbReference type="EMBL" id="JASFZW010000009">
    <property type="protein sequence ID" value="KAK2076690.1"/>
    <property type="molecule type" value="Genomic_DNA"/>
</dbReference>
<organism evidence="5 6">
    <name type="scientific">Prototheca wickerhamii</name>
    <dbReference type="NCBI Taxonomy" id="3111"/>
    <lineage>
        <taxon>Eukaryota</taxon>
        <taxon>Viridiplantae</taxon>
        <taxon>Chlorophyta</taxon>
        <taxon>core chlorophytes</taxon>
        <taxon>Trebouxiophyceae</taxon>
        <taxon>Chlorellales</taxon>
        <taxon>Chlorellaceae</taxon>
        <taxon>Prototheca</taxon>
    </lineage>
</organism>
<evidence type="ECO:0000256" key="4">
    <source>
        <dbReference type="SAM" id="SignalP"/>
    </source>
</evidence>
<feature type="compositionally biased region" description="Low complexity" evidence="2">
    <location>
        <begin position="596"/>
        <end position="621"/>
    </location>
</feature>
<feature type="coiled-coil region" evidence="1">
    <location>
        <begin position="143"/>
        <end position="177"/>
    </location>
</feature>
<keyword evidence="1" id="KW-0175">Coiled coil</keyword>
<keyword evidence="3" id="KW-1133">Transmembrane helix</keyword>
<evidence type="ECO:0000256" key="1">
    <source>
        <dbReference type="SAM" id="Coils"/>
    </source>
</evidence>
<protein>
    <submittedName>
        <fullName evidence="5">Uncharacterized protein</fullName>
    </submittedName>
</protein>
<accession>A0AAD9IGA7</accession>
<evidence type="ECO:0000256" key="3">
    <source>
        <dbReference type="SAM" id="Phobius"/>
    </source>
</evidence>
<feature type="chain" id="PRO_5042114070" evidence="4">
    <location>
        <begin position="20"/>
        <end position="640"/>
    </location>
</feature>
<sequence>MRVALVLACLLVVGRIAAGEQELEPLDMDAVALEYTCPSTDEIVRDLEVQVSTLRGTIQVLEERLVSQAERDGTELKKLRQKLATAAKIVQTRNKDIEAKDGEATACRTELASCSSRSGQDRKASEEALERLHKAAAACRLRLTDASASRVEAERRAERLEVRLRESEADAQGVRERLSERQTAAARCDALAQQLAQESAAREAAAQAAADAKAALLAALDAAAAARGASAHEGELLPHWLAVWVSGARRESGARVAEWRERAERVINEVVDGARAAHERHVAPRLRSAGEALRLWWRRADAAMASHDSFGAAWQSARRALDAQLVRLKAPATATAARLARDAQSYHQAATTMLWRLSNSPLLPAWARSRLSHSACSALVSAISAVVAFLLAALALSGAALAARRWILPARLSAAAPPHLADLEDVLGRAFRRPETLARALASLGARPAKASPEALGRAAVDFLRLRSGSAAESALPSGPGSSGSAAALARFAASEAVERDLRDLQQRVGPLVVRYGPGRKVRRHLRALQHRATLAVLGAVLLDSDYDLSAVGAALQRPASAADSAREAAARAELNGSSTPGAATPEETADSGTRGSAVGYASSESSASGGAAQGEASSYAAHDECSGDEGEQGSDDEEE</sequence>
<feature type="signal peptide" evidence="4">
    <location>
        <begin position="1"/>
        <end position="19"/>
    </location>
</feature>
<keyword evidence="3" id="KW-0472">Membrane</keyword>
<comment type="caution">
    <text evidence="5">The sequence shown here is derived from an EMBL/GenBank/DDBJ whole genome shotgun (WGS) entry which is preliminary data.</text>
</comment>
<evidence type="ECO:0000256" key="2">
    <source>
        <dbReference type="SAM" id="MobiDB-lite"/>
    </source>
</evidence>
<evidence type="ECO:0000313" key="5">
    <source>
        <dbReference type="EMBL" id="KAK2076690.1"/>
    </source>
</evidence>
<feature type="transmembrane region" description="Helical" evidence="3">
    <location>
        <begin position="378"/>
        <end position="403"/>
    </location>
</feature>
<keyword evidence="3" id="KW-0812">Transmembrane</keyword>
<gene>
    <name evidence="5" type="ORF">QBZ16_005450</name>
</gene>
<dbReference type="AlphaFoldDB" id="A0AAD9IGA7"/>
<reference evidence="5" key="1">
    <citation type="submission" date="2021-01" db="EMBL/GenBank/DDBJ databases">
        <authorList>
            <person name="Eckstrom K.M.E."/>
        </authorList>
    </citation>
    <scope>NUCLEOTIDE SEQUENCE</scope>
    <source>
        <strain evidence="5">UVCC 0001</strain>
    </source>
</reference>
<dbReference type="Proteomes" id="UP001255856">
    <property type="component" value="Unassembled WGS sequence"/>
</dbReference>
<name>A0AAD9IGA7_PROWI</name>
<keyword evidence="6" id="KW-1185">Reference proteome</keyword>
<proteinExistence type="predicted"/>
<evidence type="ECO:0000313" key="6">
    <source>
        <dbReference type="Proteomes" id="UP001255856"/>
    </source>
</evidence>
<feature type="compositionally biased region" description="Acidic residues" evidence="2">
    <location>
        <begin position="627"/>
        <end position="640"/>
    </location>
</feature>